<comment type="subcellular location">
    <subcellularLocation>
        <location evidence="1">Cell outer membrane</location>
    </subcellularLocation>
</comment>
<dbReference type="GO" id="GO:0015562">
    <property type="term" value="F:efflux transmembrane transporter activity"/>
    <property type="evidence" value="ECO:0007669"/>
    <property type="project" value="InterPro"/>
</dbReference>
<keyword evidence="2" id="KW-1134">Transmembrane beta strand</keyword>
<evidence type="ECO:0008006" key="7">
    <source>
        <dbReference type="Google" id="ProtNLM"/>
    </source>
</evidence>
<dbReference type="AlphaFoldDB" id="A0A3B0U7R2"/>
<accession>A0A3B0U7R2</accession>
<protein>
    <recommendedName>
        <fullName evidence="7">Heavy metal RND efflux outer membrane protein, CzcC family</fullName>
    </recommendedName>
</protein>
<keyword evidence="3" id="KW-0812">Transmembrane</keyword>
<evidence type="ECO:0000313" key="6">
    <source>
        <dbReference type="EMBL" id="VAW21527.1"/>
    </source>
</evidence>
<keyword evidence="4" id="KW-0472">Membrane</keyword>
<dbReference type="GO" id="GO:0015288">
    <property type="term" value="F:porin activity"/>
    <property type="evidence" value="ECO:0007669"/>
    <property type="project" value="TreeGrafter"/>
</dbReference>
<sequence>MAFYKKLILIWLSFFSTGLEAQIKSLDYFIGQAKKNSPLIFEKKVQNNAMEVELKRLKAFYTQPKMSIDAGLLFAPIISADNNSTRAQFVSAGATDYYGYDLAVSDGGQYQALLSVEQPLTGGKKMGIASRNLAVSREINEAEIKLTIYDIERIVGYQYLRCLQSQNQIDVYSGLINLINRELQIMQELLQNGIYKYSDYRQLRIELKNYQIFIEKSKSGYQQNLLDLNIICGIKDTALVALKDVDFSLKTRTGDSFFIRKYELDSLNLISLQQLSELKYQPQLNLFANNGLNAVYLPGLNRLGFSFGLKFSWVLFDGKQRNYSRQETDILAQDIAFKKQRFITENFIRRAKILNQINSIDKQLRMRYIQKDEYDELIGIYKTELSQGQISAIDFVNALRDIENLKQVIINLRMQKNALINTYNYWNY</sequence>
<evidence type="ECO:0000256" key="1">
    <source>
        <dbReference type="ARBA" id="ARBA00004442"/>
    </source>
</evidence>
<keyword evidence="5" id="KW-0998">Cell outer membrane</keyword>
<evidence type="ECO:0000256" key="4">
    <source>
        <dbReference type="ARBA" id="ARBA00023136"/>
    </source>
</evidence>
<dbReference type="SUPFAM" id="SSF56954">
    <property type="entry name" value="Outer membrane efflux proteins (OEP)"/>
    <property type="match status" value="1"/>
</dbReference>
<gene>
    <name evidence="6" type="ORF">MNBD_BACTEROID01-636</name>
</gene>
<dbReference type="Gene3D" id="1.20.1600.10">
    <property type="entry name" value="Outer membrane efflux proteins (OEP)"/>
    <property type="match status" value="1"/>
</dbReference>
<dbReference type="GO" id="GO:0009279">
    <property type="term" value="C:cell outer membrane"/>
    <property type="evidence" value="ECO:0007669"/>
    <property type="project" value="UniProtKB-SubCell"/>
</dbReference>
<dbReference type="EMBL" id="UOEP01000147">
    <property type="protein sequence ID" value="VAW21527.1"/>
    <property type="molecule type" value="Genomic_DNA"/>
</dbReference>
<dbReference type="GO" id="GO:1990281">
    <property type="term" value="C:efflux pump complex"/>
    <property type="evidence" value="ECO:0007669"/>
    <property type="project" value="TreeGrafter"/>
</dbReference>
<dbReference type="InterPro" id="IPR051906">
    <property type="entry name" value="TolC-like"/>
</dbReference>
<evidence type="ECO:0000256" key="3">
    <source>
        <dbReference type="ARBA" id="ARBA00022692"/>
    </source>
</evidence>
<dbReference type="PANTHER" id="PTHR30026:SF20">
    <property type="entry name" value="OUTER MEMBRANE PROTEIN TOLC"/>
    <property type="match status" value="1"/>
</dbReference>
<evidence type="ECO:0000256" key="2">
    <source>
        <dbReference type="ARBA" id="ARBA00022452"/>
    </source>
</evidence>
<proteinExistence type="predicted"/>
<organism evidence="6">
    <name type="scientific">hydrothermal vent metagenome</name>
    <dbReference type="NCBI Taxonomy" id="652676"/>
    <lineage>
        <taxon>unclassified sequences</taxon>
        <taxon>metagenomes</taxon>
        <taxon>ecological metagenomes</taxon>
    </lineage>
</organism>
<reference evidence="6" key="1">
    <citation type="submission" date="2018-06" db="EMBL/GenBank/DDBJ databases">
        <authorList>
            <person name="Zhirakovskaya E."/>
        </authorList>
    </citation>
    <scope>NUCLEOTIDE SEQUENCE</scope>
</reference>
<name>A0A3B0U7R2_9ZZZZ</name>
<evidence type="ECO:0000256" key="5">
    <source>
        <dbReference type="ARBA" id="ARBA00023237"/>
    </source>
</evidence>
<dbReference type="PANTHER" id="PTHR30026">
    <property type="entry name" value="OUTER MEMBRANE PROTEIN TOLC"/>
    <property type="match status" value="1"/>
</dbReference>